<keyword evidence="1" id="KW-0175">Coiled coil</keyword>
<feature type="compositionally biased region" description="Polar residues" evidence="2">
    <location>
        <begin position="25"/>
        <end position="34"/>
    </location>
</feature>
<dbReference type="EMBL" id="CM004393">
    <property type="protein sequence ID" value="OAY45858.1"/>
    <property type="molecule type" value="Genomic_DNA"/>
</dbReference>
<protein>
    <submittedName>
        <fullName evidence="3">Uncharacterized protein</fullName>
    </submittedName>
</protein>
<dbReference type="Gramene" id="Manes.07G097800.9.v8.1">
    <property type="protein sequence ID" value="Manes.07G097800.9.v8.1.CDS"/>
    <property type="gene ID" value="Manes.07G097800.v8.1"/>
</dbReference>
<dbReference type="AlphaFoldDB" id="A0A251KIM8"/>
<dbReference type="Gramene" id="Manes.07G097800.6.v8.1">
    <property type="protein sequence ID" value="Manes.07G097800.6.v8.1.CDS"/>
    <property type="gene ID" value="Manes.07G097800.v8.1"/>
</dbReference>
<dbReference type="Gramene" id="Manes.07G097800.15.v8.1">
    <property type="protein sequence ID" value="Manes.07G097800.15.v8.1.CDS"/>
    <property type="gene ID" value="Manes.07G097800.v8.1"/>
</dbReference>
<dbReference type="EMBL" id="CM004393">
    <property type="protein sequence ID" value="OAY45859.1"/>
    <property type="molecule type" value="Genomic_DNA"/>
</dbReference>
<name>A0A251KIM8_MANES</name>
<dbReference type="Proteomes" id="UP000091857">
    <property type="component" value="Chromosome 7"/>
</dbReference>
<dbReference type="Gramene" id="Manes.07G097800.18.v8.1">
    <property type="protein sequence ID" value="Manes.07G097800.18.v8.1.CDS"/>
    <property type="gene ID" value="Manes.07G097800.v8.1"/>
</dbReference>
<dbReference type="Gramene" id="Manes.07G097800.17.v8.1">
    <property type="protein sequence ID" value="Manes.07G097800.17.v8.1.CDS"/>
    <property type="gene ID" value="Manes.07G097800.v8.1"/>
</dbReference>
<dbReference type="Gramene" id="Manes.07G097800.11.v8.1">
    <property type="protein sequence ID" value="Manes.07G097800.11.v8.1.CDS"/>
    <property type="gene ID" value="Manes.07G097800.v8.1"/>
</dbReference>
<feature type="region of interest" description="Disordered" evidence="2">
    <location>
        <begin position="1"/>
        <end position="41"/>
    </location>
</feature>
<dbReference type="Gramene" id="Manes.07G097800.19.v8.1">
    <property type="protein sequence ID" value="Manes.07G097800.19.v8.1.CDS"/>
    <property type="gene ID" value="Manes.07G097800.v8.1"/>
</dbReference>
<dbReference type="EMBL" id="CM004393">
    <property type="protein sequence ID" value="OAY45860.1"/>
    <property type="molecule type" value="Genomic_DNA"/>
</dbReference>
<evidence type="ECO:0000256" key="2">
    <source>
        <dbReference type="SAM" id="MobiDB-lite"/>
    </source>
</evidence>
<proteinExistence type="predicted"/>
<dbReference type="Gramene" id="Manes.07G097800.14.v8.1">
    <property type="protein sequence ID" value="Manes.07G097800.14.v8.1.CDS"/>
    <property type="gene ID" value="Manes.07G097800.v8.1"/>
</dbReference>
<reference evidence="3 4" key="1">
    <citation type="submission" date="2016-02" db="EMBL/GenBank/DDBJ databases">
        <title>WGS assembly of Manihot esculenta.</title>
        <authorList>
            <person name="Bredeson J.V."/>
            <person name="Prochnik S.E."/>
            <person name="Lyons J.B."/>
            <person name="Schmutz J."/>
            <person name="Grimwood J."/>
            <person name="Vrebalov J."/>
            <person name="Bart R.S."/>
            <person name="Amuge T."/>
            <person name="Ferguson M.E."/>
            <person name="Green R."/>
            <person name="Putnam N."/>
            <person name="Stites J."/>
            <person name="Rounsley S."/>
            <person name="Rokhsar D.S."/>
        </authorList>
    </citation>
    <scope>NUCLEOTIDE SEQUENCE [LARGE SCALE GENOMIC DNA]</scope>
    <source>
        <strain evidence="4">cv. AM560-2</strain>
        <tissue evidence="3">Leaf</tissue>
    </source>
</reference>
<evidence type="ECO:0000313" key="4">
    <source>
        <dbReference type="Proteomes" id="UP000091857"/>
    </source>
</evidence>
<dbReference type="Gramene" id="Manes.07G097800.20.v8.1">
    <property type="protein sequence ID" value="Manes.07G097800.20.v8.1.CDS"/>
    <property type="gene ID" value="Manes.07G097800.v8.1"/>
</dbReference>
<evidence type="ECO:0000313" key="3">
    <source>
        <dbReference type="EMBL" id="OAY45860.1"/>
    </source>
</evidence>
<evidence type="ECO:0000256" key="1">
    <source>
        <dbReference type="SAM" id="Coils"/>
    </source>
</evidence>
<keyword evidence="4" id="KW-1185">Reference proteome</keyword>
<gene>
    <name evidence="3" type="ORF">MANES_07G097800</name>
</gene>
<sequence>MAQSHSSVHSDAEEVGPGDEVAGSYGSQPVSLTRNDPMGRQEIQLREGRLVLIDQNGGVVDAFGPSIDTGGSIGHAETSDRLDVGQEMTQSTESINDNQIYIDVVGSNKKRRIHGHGSQVAQPSGASLSSEAQNAALLQRIKKLEEQIEVDRQERRELRKEFDEFKASIMELIAKLVSSLPTLSPSIPPHN</sequence>
<dbReference type="Gramene" id="Manes.07G097800.16.v8.1">
    <property type="protein sequence ID" value="Manes.07G097800.16.v8.1.CDS"/>
    <property type="gene ID" value="Manes.07G097800.v8.1"/>
</dbReference>
<accession>A0A251KIM8</accession>
<organism evidence="3 4">
    <name type="scientific">Manihot esculenta</name>
    <name type="common">Cassava</name>
    <name type="synonym">Jatropha manihot</name>
    <dbReference type="NCBI Taxonomy" id="3983"/>
    <lineage>
        <taxon>Eukaryota</taxon>
        <taxon>Viridiplantae</taxon>
        <taxon>Streptophyta</taxon>
        <taxon>Embryophyta</taxon>
        <taxon>Tracheophyta</taxon>
        <taxon>Spermatophyta</taxon>
        <taxon>Magnoliopsida</taxon>
        <taxon>eudicotyledons</taxon>
        <taxon>Gunneridae</taxon>
        <taxon>Pentapetalae</taxon>
        <taxon>rosids</taxon>
        <taxon>fabids</taxon>
        <taxon>Malpighiales</taxon>
        <taxon>Euphorbiaceae</taxon>
        <taxon>Crotonoideae</taxon>
        <taxon>Manihoteae</taxon>
        <taxon>Manihot</taxon>
    </lineage>
</organism>
<feature type="coiled-coil region" evidence="1">
    <location>
        <begin position="127"/>
        <end position="175"/>
    </location>
</feature>